<evidence type="ECO:0000313" key="4">
    <source>
        <dbReference type="EMBL" id="RKP22262.1"/>
    </source>
</evidence>
<accession>A0A4P9YSC7</accession>
<feature type="region of interest" description="Disordered" evidence="1">
    <location>
        <begin position="334"/>
        <end position="420"/>
    </location>
</feature>
<proteinExistence type="predicted"/>
<dbReference type="InterPro" id="IPR039128">
    <property type="entry name" value="TRIP4-like"/>
</dbReference>
<gene>
    <name evidence="4" type="ORF">SYNPS1DRAFT_26067</name>
</gene>
<dbReference type="PANTHER" id="PTHR12963:SF4">
    <property type="entry name" value="ACTIVATING SIGNAL COINTEGRATOR 1"/>
    <property type="match status" value="1"/>
</dbReference>
<dbReference type="InterPro" id="IPR009349">
    <property type="entry name" value="TRIP4/RQT4_C2HC5_Znf"/>
</dbReference>
<dbReference type="EMBL" id="KZ992336">
    <property type="protein sequence ID" value="RKP22262.1"/>
    <property type="molecule type" value="Genomic_DNA"/>
</dbReference>
<dbReference type="InterPro" id="IPR056993">
    <property type="entry name" value="TRIP4_3rd_dom"/>
</dbReference>
<name>A0A4P9YSC7_9FUNG</name>
<protein>
    <submittedName>
        <fullName evidence="4">Putative zinc finger motif, C2HC5-type-domain-containing protein</fullName>
    </submittedName>
</protein>
<feature type="region of interest" description="Disordered" evidence="1">
    <location>
        <begin position="47"/>
        <end position="75"/>
    </location>
</feature>
<dbReference type="GO" id="GO:0008270">
    <property type="term" value="F:zinc ion binding"/>
    <property type="evidence" value="ECO:0007669"/>
    <property type="project" value="InterPro"/>
</dbReference>
<dbReference type="OrthoDB" id="338816at2759"/>
<keyword evidence="5" id="KW-1185">Reference proteome</keyword>
<feature type="domain" description="TRIP4/RQT4 C2HC5-type zinc finger" evidence="2">
    <location>
        <begin position="134"/>
        <end position="179"/>
    </location>
</feature>
<feature type="compositionally biased region" description="Low complexity" evidence="1">
    <location>
        <begin position="341"/>
        <end position="350"/>
    </location>
</feature>
<feature type="region of interest" description="Disordered" evidence="1">
    <location>
        <begin position="103"/>
        <end position="125"/>
    </location>
</feature>
<evidence type="ECO:0000259" key="3">
    <source>
        <dbReference type="Pfam" id="PF23134"/>
    </source>
</evidence>
<dbReference type="Proteomes" id="UP000278143">
    <property type="component" value="Unassembled WGS sequence"/>
</dbReference>
<feature type="compositionally biased region" description="Low complexity" evidence="1">
    <location>
        <begin position="405"/>
        <end position="420"/>
    </location>
</feature>
<evidence type="ECO:0000259" key="2">
    <source>
        <dbReference type="Pfam" id="PF06221"/>
    </source>
</evidence>
<dbReference type="Pfam" id="PF23134">
    <property type="entry name" value="TRIP4_3rd"/>
    <property type="match status" value="1"/>
</dbReference>
<dbReference type="PANTHER" id="PTHR12963">
    <property type="entry name" value="THYROID RECEPTOR INTERACTING PROTEIN RELATED"/>
    <property type="match status" value="1"/>
</dbReference>
<dbReference type="GO" id="GO:0072344">
    <property type="term" value="P:rescue of stalled ribosome"/>
    <property type="evidence" value="ECO:0007669"/>
    <property type="project" value="InterPro"/>
</dbReference>
<sequence length="420" mass="45850">MGISRDDLQDMIPYVLSLSSEKETRDYLAGLLGDSAEATSLIDELLRRKRDSGKDKAAREQQQTSQKKAKDKQASGIQLAQAFGGGGSVYRKSDKDDVYVVGGAAQREQTSGGPKSKGKGRKERAGKVAANRPACYCMAKVHKLLTNCLKCGKIICASEGPGPCTFCGNLVESSQQQLEVLAREQRKRKQAQTNRKAPTGPIKPDHTRSYKAKVVGGFAEGWDDASESLEEAEDAEQIIAAEDADARNARLLAEARKERLLEYDRTSARRTHVIASDFALPNDVDDRWLDPEERAQQARLRQERLDALKEQERRSGKARVITIDLAGRCVVEERRQDKKALPSSLSAASPQRVPSPANVMAKAIEASSAGTSSQSLKNTLKNPLLTKKMRPVYVAEKKPTPETTKAASKSKASQAASNKA</sequence>
<feature type="non-terminal residue" evidence="4">
    <location>
        <position position="420"/>
    </location>
</feature>
<dbReference type="GO" id="GO:0180022">
    <property type="term" value="C:RQC-trigger complex"/>
    <property type="evidence" value="ECO:0007669"/>
    <property type="project" value="InterPro"/>
</dbReference>
<dbReference type="AlphaFoldDB" id="A0A4P9YSC7"/>
<feature type="compositionally biased region" description="Low complexity" evidence="1">
    <location>
        <begin position="376"/>
        <end position="386"/>
    </location>
</feature>
<feature type="region of interest" description="Disordered" evidence="1">
    <location>
        <begin position="183"/>
        <end position="207"/>
    </location>
</feature>
<feature type="domain" description="Activating signal cointegrator 1 third" evidence="3">
    <location>
        <begin position="285"/>
        <end position="333"/>
    </location>
</feature>
<reference evidence="5" key="1">
    <citation type="journal article" date="2018" name="Nat. Microbiol.">
        <title>Leveraging single-cell genomics to expand the fungal tree of life.</title>
        <authorList>
            <person name="Ahrendt S.R."/>
            <person name="Quandt C.A."/>
            <person name="Ciobanu D."/>
            <person name="Clum A."/>
            <person name="Salamov A."/>
            <person name="Andreopoulos B."/>
            <person name="Cheng J.F."/>
            <person name="Woyke T."/>
            <person name="Pelin A."/>
            <person name="Henrissat B."/>
            <person name="Reynolds N.K."/>
            <person name="Benny G.L."/>
            <person name="Smith M.E."/>
            <person name="James T.Y."/>
            <person name="Grigoriev I.V."/>
        </authorList>
    </citation>
    <scope>NUCLEOTIDE SEQUENCE [LARGE SCALE GENOMIC DNA]</scope>
    <source>
        <strain evidence="5">Benny S71-1</strain>
    </source>
</reference>
<dbReference type="GO" id="GO:0005634">
    <property type="term" value="C:nucleus"/>
    <property type="evidence" value="ECO:0007669"/>
    <property type="project" value="InterPro"/>
</dbReference>
<dbReference type="Pfam" id="PF06221">
    <property type="entry name" value="zf-C2HC5"/>
    <property type="match status" value="1"/>
</dbReference>
<evidence type="ECO:0000256" key="1">
    <source>
        <dbReference type="SAM" id="MobiDB-lite"/>
    </source>
</evidence>
<evidence type="ECO:0000313" key="5">
    <source>
        <dbReference type="Proteomes" id="UP000278143"/>
    </source>
</evidence>
<organism evidence="4 5">
    <name type="scientific">Syncephalis pseudoplumigaleata</name>
    <dbReference type="NCBI Taxonomy" id="1712513"/>
    <lineage>
        <taxon>Eukaryota</taxon>
        <taxon>Fungi</taxon>
        <taxon>Fungi incertae sedis</taxon>
        <taxon>Zoopagomycota</taxon>
        <taxon>Zoopagomycotina</taxon>
        <taxon>Zoopagomycetes</taxon>
        <taxon>Zoopagales</taxon>
        <taxon>Piptocephalidaceae</taxon>
        <taxon>Syncephalis</taxon>
    </lineage>
</organism>
<dbReference type="GO" id="GO:0045893">
    <property type="term" value="P:positive regulation of DNA-templated transcription"/>
    <property type="evidence" value="ECO:0007669"/>
    <property type="project" value="TreeGrafter"/>
</dbReference>